<dbReference type="EMBL" id="AVOT02091132">
    <property type="protein sequence ID" value="MBW0572987.1"/>
    <property type="molecule type" value="Genomic_DNA"/>
</dbReference>
<evidence type="ECO:0000259" key="1">
    <source>
        <dbReference type="Pfam" id="PF20515"/>
    </source>
</evidence>
<comment type="caution">
    <text evidence="2">The sequence shown here is derived from an EMBL/GenBank/DDBJ whole genome shotgun (WGS) entry which is preliminary data.</text>
</comment>
<dbReference type="AlphaFoldDB" id="A0A9Q3K472"/>
<proteinExistence type="predicted"/>
<evidence type="ECO:0000313" key="3">
    <source>
        <dbReference type="Proteomes" id="UP000765509"/>
    </source>
</evidence>
<feature type="domain" description="Tet-like 2OG-Fe(II) oxygenase" evidence="1">
    <location>
        <begin position="1"/>
        <end position="78"/>
    </location>
</feature>
<sequence length="222" mass="24703">MNGFKNAPNVDKDASLYALGWWFQADKQANQIQRDVSKRCTGAKFIFPNEHFWIDLFGCHGLIQVVWDSSTFVHHTDPAQENESTTLVGMSAQCSRRLAKTMCRQSHSYYEVSNTSKNCLSQARLPMLHTQIITLVQAPKNSNNSLRLPRKSLRCAGSRQFKSFLTPVLASNNSHANPDTCAGSKQFKQSLMPGKASDNSHTNPYACAGSDNAQNSLCLCRL</sequence>
<gene>
    <name evidence="2" type="ORF">O181_112702</name>
</gene>
<keyword evidence="3" id="KW-1185">Reference proteome</keyword>
<dbReference type="InterPro" id="IPR046798">
    <property type="entry name" value="2OG-FeII_Oxy_6"/>
</dbReference>
<evidence type="ECO:0000313" key="2">
    <source>
        <dbReference type="EMBL" id="MBW0572987.1"/>
    </source>
</evidence>
<reference evidence="2" key="1">
    <citation type="submission" date="2021-03" db="EMBL/GenBank/DDBJ databases">
        <title>Draft genome sequence of rust myrtle Austropuccinia psidii MF-1, a brazilian biotype.</title>
        <authorList>
            <person name="Quecine M.C."/>
            <person name="Pachon D.M.R."/>
            <person name="Bonatelli M.L."/>
            <person name="Correr F.H."/>
            <person name="Franceschini L.M."/>
            <person name="Leite T.F."/>
            <person name="Margarido G.R.A."/>
            <person name="Almeida C.A."/>
            <person name="Ferrarezi J.A."/>
            <person name="Labate C.A."/>
        </authorList>
    </citation>
    <scope>NUCLEOTIDE SEQUENCE</scope>
    <source>
        <strain evidence="2">MF-1</strain>
    </source>
</reference>
<dbReference type="Pfam" id="PF20515">
    <property type="entry name" value="2OG-FeII_Oxy_6"/>
    <property type="match status" value="1"/>
</dbReference>
<organism evidence="2 3">
    <name type="scientific">Austropuccinia psidii MF-1</name>
    <dbReference type="NCBI Taxonomy" id="1389203"/>
    <lineage>
        <taxon>Eukaryota</taxon>
        <taxon>Fungi</taxon>
        <taxon>Dikarya</taxon>
        <taxon>Basidiomycota</taxon>
        <taxon>Pucciniomycotina</taxon>
        <taxon>Pucciniomycetes</taxon>
        <taxon>Pucciniales</taxon>
        <taxon>Sphaerophragmiaceae</taxon>
        <taxon>Austropuccinia</taxon>
    </lineage>
</organism>
<protein>
    <recommendedName>
        <fullName evidence="1">Tet-like 2OG-Fe(II) oxygenase domain-containing protein</fullName>
    </recommendedName>
</protein>
<name>A0A9Q3K472_9BASI</name>
<accession>A0A9Q3K472</accession>
<dbReference type="Proteomes" id="UP000765509">
    <property type="component" value="Unassembled WGS sequence"/>
</dbReference>